<keyword evidence="1" id="KW-0732">Signal</keyword>
<gene>
    <name evidence="2" type="ORF">SAMN04487977_101378</name>
</gene>
<dbReference type="RefSeq" id="WP_074640358.1">
    <property type="nucleotide sequence ID" value="NZ_FOFU01000001.1"/>
</dbReference>
<dbReference type="OrthoDB" id="356746at2"/>
<dbReference type="EMBL" id="FOFU01000001">
    <property type="protein sequence ID" value="SEP77387.1"/>
    <property type="molecule type" value="Genomic_DNA"/>
</dbReference>
<name>A0A1H9ALN9_9SPIR</name>
<dbReference type="AlphaFoldDB" id="A0A1H9ALN9"/>
<evidence type="ECO:0000313" key="3">
    <source>
        <dbReference type="Proteomes" id="UP000182360"/>
    </source>
</evidence>
<evidence type="ECO:0008006" key="4">
    <source>
        <dbReference type="Google" id="ProtNLM"/>
    </source>
</evidence>
<feature type="signal peptide" evidence="1">
    <location>
        <begin position="1"/>
        <end position="21"/>
    </location>
</feature>
<reference evidence="2 3" key="1">
    <citation type="submission" date="2016-10" db="EMBL/GenBank/DDBJ databases">
        <authorList>
            <person name="de Groot N.N."/>
        </authorList>
    </citation>
    <scope>NUCLEOTIDE SEQUENCE [LARGE SCALE GENOMIC DNA]</scope>
    <source>
        <strain evidence="2 3">B25</strain>
    </source>
</reference>
<evidence type="ECO:0000313" key="2">
    <source>
        <dbReference type="EMBL" id="SEP77387.1"/>
    </source>
</evidence>
<proteinExistence type="predicted"/>
<keyword evidence="3" id="KW-1185">Reference proteome</keyword>
<sequence>MKKSNLIFTSALVTLLLSACASTPETTGGEKHSNHEKSAPKAIISVQKSPEELFLESIEGITVKKVSSPKEITLGRAFAAPFVFSVSNADGTPAENFKLTVELPTTKTEGTIAFEKSEYITDAEGLVSISVAEKPAFTANVKVKAYPTPVSEDAELAKSLEAYTATADWKVKSDIASKGAVLFVWDFNEKDRPVNNSYNIQAEFRGRGITMVGNGPVNETSYIGKPKTLYKDTYDIIGGNAYGYLIYGTIKFEQPVTALEDGSGYYCILKAEIEAVNMKNGNKIYSSVISYESKGKNWNECVSKGKDKLSQLVVDDIIYGL</sequence>
<organism evidence="2 3">
    <name type="scientific">Treponema bryantii</name>
    <dbReference type="NCBI Taxonomy" id="163"/>
    <lineage>
        <taxon>Bacteria</taxon>
        <taxon>Pseudomonadati</taxon>
        <taxon>Spirochaetota</taxon>
        <taxon>Spirochaetia</taxon>
        <taxon>Spirochaetales</taxon>
        <taxon>Treponemataceae</taxon>
        <taxon>Treponema</taxon>
    </lineage>
</organism>
<dbReference type="Proteomes" id="UP000182360">
    <property type="component" value="Unassembled WGS sequence"/>
</dbReference>
<feature type="chain" id="PRO_5010354267" description="Big-1 domain-containing protein" evidence="1">
    <location>
        <begin position="22"/>
        <end position="321"/>
    </location>
</feature>
<evidence type="ECO:0000256" key="1">
    <source>
        <dbReference type="SAM" id="SignalP"/>
    </source>
</evidence>
<protein>
    <recommendedName>
        <fullName evidence="4">Big-1 domain-containing protein</fullName>
    </recommendedName>
</protein>
<dbReference type="PROSITE" id="PS51257">
    <property type="entry name" value="PROKAR_LIPOPROTEIN"/>
    <property type="match status" value="1"/>
</dbReference>
<accession>A0A1H9ALN9</accession>